<accession>A0ABX5HL53</accession>
<dbReference type="Proteomes" id="UP000240382">
    <property type="component" value="Unassembled WGS sequence"/>
</dbReference>
<gene>
    <name evidence="1" type="ORF">C7B09_05165</name>
</gene>
<dbReference type="Pfam" id="PF02090">
    <property type="entry name" value="SPAM"/>
    <property type="match status" value="1"/>
</dbReference>
<reference evidence="1 2" key="1">
    <citation type="submission" date="2018-03" db="EMBL/GenBank/DDBJ databases">
        <title>Whole Genome Sequencing of Escherichia coli isolates from wildlife.</title>
        <authorList>
            <person name="Whitehouse C.A."/>
            <person name="Lacher D.W."/>
            <person name="Mammel M.K."/>
            <person name="Barnaba T."/>
            <person name="Lorch J.M."/>
        </authorList>
    </citation>
    <scope>NUCLEOTIDE SEQUENCE [LARGE SCALE GENOMIC DNA]</scope>
    <source>
        <strain evidence="1 2">20507-2</strain>
    </source>
</reference>
<organism evidence="1 2">
    <name type="scientific">Escherichia albertii</name>
    <dbReference type="NCBI Taxonomy" id="208962"/>
    <lineage>
        <taxon>Bacteria</taxon>
        <taxon>Pseudomonadati</taxon>
        <taxon>Pseudomonadota</taxon>
        <taxon>Gammaproteobacteria</taxon>
        <taxon>Enterobacterales</taxon>
        <taxon>Enterobacteriaceae</taxon>
        <taxon>Escherichia</taxon>
    </lineage>
</organism>
<proteinExistence type="predicted"/>
<protein>
    <submittedName>
        <fullName evidence="1">Type III secretion protein</fullName>
    </submittedName>
</protein>
<evidence type="ECO:0000313" key="2">
    <source>
        <dbReference type="Proteomes" id="UP000240382"/>
    </source>
</evidence>
<evidence type="ECO:0000313" key="1">
    <source>
        <dbReference type="EMBL" id="PSY44545.1"/>
    </source>
</evidence>
<dbReference type="EMBL" id="PYQT01000003">
    <property type="protein sequence ID" value="PSY44545.1"/>
    <property type="molecule type" value="Genomic_DNA"/>
</dbReference>
<sequence length="152" mass="18476">MNALLGKIERLLRRTAQSLATCEALLLKLRTEKNELLERERMYDMQLKNLQALLEMKELVGEVVLRADIFYALRKIAVIQQQIAEINLEKEKNYERQKVLDKEIVQHQKQRKYWWLKSKKYARLKRRIKNQLLIQMLYQDELEQEEKYNGRN</sequence>
<keyword evidence="2" id="KW-1185">Reference proteome</keyword>
<comment type="caution">
    <text evidence="1">The sequence shown here is derived from an EMBL/GenBank/DDBJ whole genome shotgun (WGS) entry which is preliminary data.</text>
</comment>
<dbReference type="InterPro" id="IPR002954">
    <property type="entry name" value="Salm_SPAgM"/>
</dbReference>
<name>A0ABX5HL53_ESCAL</name>